<accession>A0A1I7ZU94</accession>
<dbReference type="Proteomes" id="UP000095287">
    <property type="component" value="Unplaced"/>
</dbReference>
<name>A0A1I7ZU94_9BILA</name>
<evidence type="ECO:0000313" key="2">
    <source>
        <dbReference type="WBParaSite" id="L893_g29623.t1"/>
    </source>
</evidence>
<protein>
    <submittedName>
        <fullName evidence="2">RNA_helicase domain-containing protein</fullName>
    </submittedName>
</protein>
<reference evidence="2" key="1">
    <citation type="submission" date="2016-11" db="UniProtKB">
        <authorList>
            <consortium name="WormBaseParasite"/>
        </authorList>
    </citation>
    <scope>IDENTIFICATION</scope>
</reference>
<proteinExistence type="predicted"/>
<keyword evidence="1" id="KW-1185">Reference proteome</keyword>
<dbReference type="WBParaSite" id="L893_g29623.t1">
    <property type="protein sequence ID" value="L893_g29623.t1"/>
    <property type="gene ID" value="L893_g29623"/>
</dbReference>
<dbReference type="AlphaFoldDB" id="A0A1I7ZU94"/>
<sequence length="211" mass="24219">MDPVFRNVWTLQLAGPTCSGKTQWTKKVLKYIDELTDAPVENVFWCYGIVTKDLAEIEQNPKVKLIEGPPSMEMLQEYKHQRNLVIIDDLMNELKNSSVLNDFFTKGAHHLNTCVLNITQNLFASKDRTARINTSYIVLTKSPADKLQIQVLARQLYPENKKFLIDAYTDAVARPFGYLVIDCSPFNMDDERRILTNIFPDEGDTIVYVPK</sequence>
<evidence type="ECO:0000313" key="1">
    <source>
        <dbReference type="Proteomes" id="UP000095287"/>
    </source>
</evidence>
<organism evidence="1 2">
    <name type="scientific">Steinernema glaseri</name>
    <dbReference type="NCBI Taxonomy" id="37863"/>
    <lineage>
        <taxon>Eukaryota</taxon>
        <taxon>Metazoa</taxon>
        <taxon>Ecdysozoa</taxon>
        <taxon>Nematoda</taxon>
        <taxon>Chromadorea</taxon>
        <taxon>Rhabditida</taxon>
        <taxon>Tylenchina</taxon>
        <taxon>Panagrolaimomorpha</taxon>
        <taxon>Strongyloidoidea</taxon>
        <taxon>Steinernematidae</taxon>
        <taxon>Steinernema</taxon>
    </lineage>
</organism>